<evidence type="ECO:0000313" key="2">
    <source>
        <dbReference type="Proteomes" id="UP000077069"/>
    </source>
</evidence>
<name>A0A177C3Y7_9PLEO</name>
<dbReference type="InParanoid" id="A0A177C3Y7"/>
<dbReference type="EMBL" id="KV441557">
    <property type="protein sequence ID" value="OAG01508.1"/>
    <property type="molecule type" value="Genomic_DNA"/>
</dbReference>
<protein>
    <submittedName>
        <fullName evidence="1">Uncharacterized protein</fullName>
    </submittedName>
</protein>
<gene>
    <name evidence="1" type="ORF">CC84DRAFT_200463</name>
</gene>
<sequence length="100" mass="11716">MGWECRRGARRLKQRRLWVCFKGRDLPHRETPFFSGKQATSSYINVRRRRCVPVFLLFVQSRSLGLGVPGCVPAFSVYPLNLHYDPRPPQPLYPARVWKS</sequence>
<evidence type="ECO:0000313" key="1">
    <source>
        <dbReference type="EMBL" id="OAG01508.1"/>
    </source>
</evidence>
<reference evidence="1 2" key="1">
    <citation type="submission" date="2016-05" db="EMBL/GenBank/DDBJ databases">
        <title>Comparative analysis of secretome profiles of manganese(II)-oxidizing ascomycete fungi.</title>
        <authorList>
            <consortium name="DOE Joint Genome Institute"/>
            <person name="Zeiner C.A."/>
            <person name="Purvine S.O."/>
            <person name="Zink E.M."/>
            <person name="Wu S."/>
            <person name="Pasa-Tolic L."/>
            <person name="Chaput D.L."/>
            <person name="Haridas S."/>
            <person name="Grigoriev I.V."/>
            <person name="Santelli C.M."/>
            <person name="Hansel C.M."/>
        </authorList>
    </citation>
    <scope>NUCLEOTIDE SEQUENCE [LARGE SCALE GENOMIC DNA]</scope>
    <source>
        <strain evidence="1 2">AP3s5-JAC2a</strain>
    </source>
</reference>
<organism evidence="1 2">
    <name type="scientific">Paraphaeosphaeria sporulosa</name>
    <dbReference type="NCBI Taxonomy" id="1460663"/>
    <lineage>
        <taxon>Eukaryota</taxon>
        <taxon>Fungi</taxon>
        <taxon>Dikarya</taxon>
        <taxon>Ascomycota</taxon>
        <taxon>Pezizomycotina</taxon>
        <taxon>Dothideomycetes</taxon>
        <taxon>Pleosporomycetidae</taxon>
        <taxon>Pleosporales</taxon>
        <taxon>Massarineae</taxon>
        <taxon>Didymosphaeriaceae</taxon>
        <taxon>Paraphaeosphaeria</taxon>
    </lineage>
</organism>
<dbReference type="RefSeq" id="XP_018031873.1">
    <property type="nucleotide sequence ID" value="XM_018185561.1"/>
</dbReference>
<accession>A0A177C3Y7</accession>
<keyword evidence="2" id="KW-1185">Reference proteome</keyword>
<dbReference type="AlphaFoldDB" id="A0A177C3Y7"/>
<dbReference type="Proteomes" id="UP000077069">
    <property type="component" value="Unassembled WGS sequence"/>
</dbReference>
<proteinExistence type="predicted"/>
<dbReference type="GeneID" id="28769047"/>